<dbReference type="AlphaFoldDB" id="A0A937FUK9"/>
<dbReference type="EMBL" id="JAEUGD010000023">
    <property type="protein sequence ID" value="MBL6446199.1"/>
    <property type="molecule type" value="Genomic_DNA"/>
</dbReference>
<keyword evidence="2" id="KW-0732">Signal</keyword>
<name>A0A937FUK9_9BACT</name>
<evidence type="ECO:0000256" key="2">
    <source>
        <dbReference type="SAM" id="SignalP"/>
    </source>
</evidence>
<evidence type="ECO:0000313" key="3">
    <source>
        <dbReference type="EMBL" id="MBL6446199.1"/>
    </source>
</evidence>
<dbReference type="RefSeq" id="WP_202855740.1">
    <property type="nucleotide sequence ID" value="NZ_JAEUGD010000023.1"/>
</dbReference>
<evidence type="ECO:0000313" key="4">
    <source>
        <dbReference type="Proteomes" id="UP000614216"/>
    </source>
</evidence>
<accession>A0A937FUK9</accession>
<evidence type="ECO:0008006" key="5">
    <source>
        <dbReference type="Google" id="ProtNLM"/>
    </source>
</evidence>
<dbReference type="PROSITE" id="PS51257">
    <property type="entry name" value="PROKAR_LIPOPROTEIN"/>
    <property type="match status" value="1"/>
</dbReference>
<feature type="region of interest" description="Disordered" evidence="1">
    <location>
        <begin position="28"/>
        <end position="56"/>
    </location>
</feature>
<gene>
    <name evidence="3" type="ORF">JMN32_07760</name>
</gene>
<sequence length="56" mass="6001">MKKTLIFLSFLGLLLIAVSCSDPAADELYDLKKPDPTTSTVGDKSPDTDDNPPPAH</sequence>
<feature type="signal peptide" evidence="2">
    <location>
        <begin position="1"/>
        <end position="24"/>
    </location>
</feature>
<protein>
    <recommendedName>
        <fullName evidence="5">Lipoprotein</fullName>
    </recommendedName>
</protein>
<reference evidence="3" key="1">
    <citation type="submission" date="2021-01" db="EMBL/GenBank/DDBJ databases">
        <title>Fulvivirga kasyanovii gen. nov., sp nov., a novel member of the phylum Bacteroidetes isolated from seawater in a mussel farm.</title>
        <authorList>
            <person name="Zhao L.-H."/>
            <person name="Wang Z.-J."/>
        </authorList>
    </citation>
    <scope>NUCLEOTIDE SEQUENCE</scope>
    <source>
        <strain evidence="3">29W222</strain>
    </source>
</reference>
<proteinExistence type="predicted"/>
<keyword evidence="4" id="KW-1185">Reference proteome</keyword>
<organism evidence="3 4">
    <name type="scientific">Fulvivirga marina</name>
    <dbReference type="NCBI Taxonomy" id="2494733"/>
    <lineage>
        <taxon>Bacteria</taxon>
        <taxon>Pseudomonadati</taxon>
        <taxon>Bacteroidota</taxon>
        <taxon>Cytophagia</taxon>
        <taxon>Cytophagales</taxon>
        <taxon>Fulvivirgaceae</taxon>
        <taxon>Fulvivirga</taxon>
    </lineage>
</organism>
<comment type="caution">
    <text evidence="3">The sequence shown here is derived from an EMBL/GenBank/DDBJ whole genome shotgun (WGS) entry which is preliminary data.</text>
</comment>
<evidence type="ECO:0000256" key="1">
    <source>
        <dbReference type="SAM" id="MobiDB-lite"/>
    </source>
</evidence>
<feature type="chain" id="PRO_5038015155" description="Lipoprotein" evidence="2">
    <location>
        <begin position="25"/>
        <end position="56"/>
    </location>
</feature>
<dbReference type="Proteomes" id="UP000614216">
    <property type="component" value="Unassembled WGS sequence"/>
</dbReference>